<accession>A0A1S2VLS2</accession>
<dbReference type="RefSeq" id="WP_071502829.1">
    <property type="nucleotide sequence ID" value="NZ_MORL01000004.1"/>
</dbReference>
<dbReference type="EMBL" id="MORL01000004">
    <property type="protein sequence ID" value="OIN59146.1"/>
    <property type="molecule type" value="Genomic_DNA"/>
</dbReference>
<dbReference type="Pfam" id="PF12729">
    <property type="entry name" value="4HB_MCP_1"/>
    <property type="match status" value="1"/>
</dbReference>
<protein>
    <recommendedName>
        <fullName evidence="2">Chemotaxis methyl-accepting receptor HlyB-like 4HB MCP domain-containing protein</fullName>
    </recommendedName>
</protein>
<evidence type="ECO:0000313" key="4">
    <source>
        <dbReference type="Proteomes" id="UP000181790"/>
    </source>
</evidence>
<feature type="transmembrane region" description="Helical" evidence="1">
    <location>
        <begin position="188"/>
        <end position="211"/>
    </location>
</feature>
<evidence type="ECO:0000259" key="2">
    <source>
        <dbReference type="Pfam" id="PF12729"/>
    </source>
</evidence>
<gene>
    <name evidence="3" type="ORF">BLX24_09100</name>
</gene>
<keyword evidence="1" id="KW-0812">Transmembrane</keyword>
<evidence type="ECO:0000256" key="1">
    <source>
        <dbReference type="SAM" id="Phobius"/>
    </source>
</evidence>
<comment type="caution">
    <text evidence="3">The sequence shown here is derived from an EMBL/GenBank/DDBJ whole genome shotgun (WGS) entry which is preliminary data.</text>
</comment>
<keyword evidence="4" id="KW-1185">Reference proteome</keyword>
<sequence length="227" mass="25786">MKWSFVIQQKIKAALLLSGIMAIITLNTLISRKNIRSIDQSFSSIYADRLMPAIDMVYLTENLFNKRIALQKQMILGRSIDEPLFISQQRLHQRRIDSLLTAYEKTFLVDGETRGLRLFKQQLAQYRGQETELQTLYRSDKTQALDELVKGKNAQTFQALMGEVHELTAIQSAEGKALMMESKSESSVFNLVSTIQIISAIVIGLLILGLIHQSKLINTDSQPFHLN</sequence>
<feature type="domain" description="Chemotaxis methyl-accepting receptor HlyB-like 4HB MCP" evidence="2">
    <location>
        <begin position="6"/>
        <end position="184"/>
    </location>
</feature>
<evidence type="ECO:0000313" key="3">
    <source>
        <dbReference type="EMBL" id="OIN59146.1"/>
    </source>
</evidence>
<keyword evidence="1" id="KW-0472">Membrane</keyword>
<feature type="transmembrane region" description="Helical" evidence="1">
    <location>
        <begin position="12"/>
        <end position="30"/>
    </location>
</feature>
<dbReference type="InterPro" id="IPR024478">
    <property type="entry name" value="HlyB_4HB_MCP"/>
</dbReference>
<dbReference type="Proteomes" id="UP000181790">
    <property type="component" value="Unassembled WGS sequence"/>
</dbReference>
<organism evidence="3 4">
    <name type="scientific">Arsenicibacter rosenii</name>
    <dbReference type="NCBI Taxonomy" id="1750698"/>
    <lineage>
        <taxon>Bacteria</taxon>
        <taxon>Pseudomonadati</taxon>
        <taxon>Bacteroidota</taxon>
        <taxon>Cytophagia</taxon>
        <taxon>Cytophagales</taxon>
        <taxon>Spirosomataceae</taxon>
        <taxon>Arsenicibacter</taxon>
    </lineage>
</organism>
<proteinExistence type="predicted"/>
<dbReference type="OrthoDB" id="1438991at2"/>
<name>A0A1S2VLS2_9BACT</name>
<keyword evidence="1" id="KW-1133">Transmembrane helix</keyword>
<reference evidence="3 4" key="1">
    <citation type="submission" date="2016-10" db="EMBL/GenBank/DDBJ databases">
        <title>Arsenicibacter rosenii gen. nov., sp. nov., an efficient arsenic-methylating bacterium isolated from an arsenic-contaminated paddy soil.</title>
        <authorList>
            <person name="Huang K."/>
        </authorList>
    </citation>
    <scope>NUCLEOTIDE SEQUENCE [LARGE SCALE GENOMIC DNA]</scope>
    <source>
        <strain evidence="3 4">SM-1</strain>
    </source>
</reference>
<dbReference type="AlphaFoldDB" id="A0A1S2VLS2"/>